<feature type="transmembrane region" description="Helical" evidence="1">
    <location>
        <begin position="85"/>
        <end position="103"/>
    </location>
</feature>
<dbReference type="RefSeq" id="WP_200967698.1">
    <property type="nucleotide sequence ID" value="NZ_BMAQ01000048.1"/>
</dbReference>
<reference evidence="2" key="2">
    <citation type="journal article" date="2021" name="Data Brief">
        <title>Draft genome sequence data of the facultative, thermophilic, xylanolytic bacterium Paenibacillus sp. strain DA-C8.</title>
        <authorList>
            <person name="Chhe C."/>
            <person name="Uke A."/>
            <person name="Baramee S."/>
            <person name="Ungkulpasvich U."/>
            <person name="Tachaapaikoon C."/>
            <person name="Pason P."/>
            <person name="Waeonukul R."/>
            <person name="Ratanakhanokchai K."/>
            <person name="Kosugi A."/>
        </authorList>
    </citation>
    <scope>NUCLEOTIDE SEQUENCE</scope>
    <source>
        <strain evidence="2">DA-C8</strain>
    </source>
</reference>
<dbReference type="EMBL" id="BMAQ01000048">
    <property type="protein sequence ID" value="GFR39511.1"/>
    <property type="molecule type" value="Genomic_DNA"/>
</dbReference>
<evidence type="ECO:0000313" key="2">
    <source>
        <dbReference type="EMBL" id="GFR39511.1"/>
    </source>
</evidence>
<dbReference type="Proteomes" id="UP000654993">
    <property type="component" value="Unassembled WGS sequence"/>
</dbReference>
<reference evidence="2" key="1">
    <citation type="submission" date="2020-08" db="EMBL/GenBank/DDBJ databases">
        <authorList>
            <person name="Uke A."/>
            <person name="Chhe C."/>
            <person name="Baramee S."/>
            <person name="Kosugi A."/>
        </authorList>
    </citation>
    <scope>NUCLEOTIDE SEQUENCE</scope>
    <source>
        <strain evidence="2">DA-C8</strain>
    </source>
</reference>
<accession>A0A916QIZ8</accession>
<evidence type="ECO:0000313" key="3">
    <source>
        <dbReference type="Proteomes" id="UP000654993"/>
    </source>
</evidence>
<feature type="transmembrane region" description="Helical" evidence="1">
    <location>
        <begin position="61"/>
        <end position="78"/>
    </location>
</feature>
<feature type="transmembrane region" description="Helical" evidence="1">
    <location>
        <begin position="168"/>
        <end position="185"/>
    </location>
</feature>
<comment type="caution">
    <text evidence="2">The sequence shown here is derived from an EMBL/GenBank/DDBJ whole genome shotgun (WGS) entry which is preliminary data.</text>
</comment>
<keyword evidence="1" id="KW-1133">Transmembrane helix</keyword>
<dbReference type="AlphaFoldDB" id="A0A916QIZ8"/>
<evidence type="ECO:0000256" key="1">
    <source>
        <dbReference type="SAM" id="Phobius"/>
    </source>
</evidence>
<sequence>MGDFLDGIRRPGRRLPLPRAMLYSALIFAAGIGMGILSKVLDLTPSNELPAFLEALDLRNFFSRIGVWIFLSVSISVYSRSPLRAALHVFGFLAGMVGSYYLYTVLVAGFYPKSYMMIWIGMTMLSPILAVVCWYAKGRGFIAVLISSIVFMVMFRQAFSIGFWYWDITYPLELLLLLATVIILYQSPKQIMLVIALGVLLALLIWRIDWLWGLL</sequence>
<proteinExistence type="predicted"/>
<keyword evidence="1" id="KW-0472">Membrane</keyword>
<keyword evidence="3" id="KW-1185">Reference proteome</keyword>
<feature type="transmembrane region" description="Helical" evidence="1">
    <location>
        <begin position="192"/>
        <end position="212"/>
    </location>
</feature>
<protein>
    <submittedName>
        <fullName evidence="2">Uncharacterized protein</fullName>
    </submittedName>
</protein>
<organism evidence="2 3">
    <name type="scientific">Insulibacter thermoxylanivorax</name>
    <dbReference type="NCBI Taxonomy" id="2749268"/>
    <lineage>
        <taxon>Bacteria</taxon>
        <taxon>Bacillati</taxon>
        <taxon>Bacillota</taxon>
        <taxon>Bacilli</taxon>
        <taxon>Bacillales</taxon>
        <taxon>Paenibacillaceae</taxon>
        <taxon>Insulibacter</taxon>
    </lineage>
</organism>
<keyword evidence="1" id="KW-0812">Transmembrane</keyword>
<feature type="transmembrane region" description="Helical" evidence="1">
    <location>
        <begin position="142"/>
        <end position="162"/>
    </location>
</feature>
<feature type="transmembrane region" description="Helical" evidence="1">
    <location>
        <begin position="115"/>
        <end position="135"/>
    </location>
</feature>
<gene>
    <name evidence="2" type="ORF">PRECH8_28070</name>
</gene>
<name>A0A916QIZ8_9BACL</name>
<feature type="transmembrane region" description="Helical" evidence="1">
    <location>
        <begin position="20"/>
        <end position="41"/>
    </location>
</feature>